<dbReference type="InterPro" id="IPR032474">
    <property type="entry name" value="Argonaute_N"/>
</dbReference>
<evidence type="ECO:0000313" key="3">
    <source>
        <dbReference type="EMBL" id="KAF7361427.1"/>
    </source>
</evidence>
<evidence type="ECO:0000256" key="1">
    <source>
        <dbReference type="SAM" id="MobiDB-lite"/>
    </source>
</evidence>
<feature type="compositionally biased region" description="Gly residues" evidence="1">
    <location>
        <begin position="18"/>
        <end position="36"/>
    </location>
</feature>
<dbReference type="EMBL" id="JACAZH010000008">
    <property type="protein sequence ID" value="KAF7361427.1"/>
    <property type="molecule type" value="Genomic_DNA"/>
</dbReference>
<dbReference type="InterPro" id="IPR036397">
    <property type="entry name" value="RNaseH_sf"/>
</dbReference>
<proteinExistence type="predicted"/>
<dbReference type="SUPFAM" id="SSF53098">
    <property type="entry name" value="Ribonuclease H-like"/>
    <property type="match status" value="1"/>
</dbReference>
<dbReference type="Gene3D" id="3.30.420.10">
    <property type="entry name" value="Ribonuclease H-like superfamily/Ribonuclease H"/>
    <property type="match status" value="1"/>
</dbReference>
<dbReference type="Proteomes" id="UP000623467">
    <property type="component" value="Unassembled WGS sequence"/>
</dbReference>
<feature type="compositionally biased region" description="Gly residues" evidence="1">
    <location>
        <begin position="45"/>
        <end position="102"/>
    </location>
</feature>
<name>A0A8H6YLU9_9AGAR</name>
<protein>
    <submittedName>
        <fullName evidence="3">Protein argonaute 1B</fullName>
    </submittedName>
</protein>
<reference evidence="3" key="1">
    <citation type="submission" date="2020-05" db="EMBL/GenBank/DDBJ databases">
        <title>Mycena genomes resolve the evolution of fungal bioluminescence.</title>
        <authorList>
            <person name="Tsai I.J."/>
        </authorList>
    </citation>
    <scope>NUCLEOTIDE SEQUENCE</scope>
    <source>
        <strain evidence="3">160909Yilan</strain>
    </source>
</reference>
<dbReference type="SMART" id="SM00950">
    <property type="entry name" value="Piwi"/>
    <property type="match status" value="1"/>
</dbReference>
<dbReference type="InterPro" id="IPR014811">
    <property type="entry name" value="ArgoL1"/>
</dbReference>
<dbReference type="GO" id="GO:0003676">
    <property type="term" value="F:nucleic acid binding"/>
    <property type="evidence" value="ECO:0007669"/>
    <property type="project" value="InterPro"/>
</dbReference>
<dbReference type="PROSITE" id="PS50822">
    <property type="entry name" value="PIWI"/>
    <property type="match status" value="1"/>
</dbReference>
<dbReference type="SMART" id="SM01163">
    <property type="entry name" value="DUF1785"/>
    <property type="match status" value="1"/>
</dbReference>
<organism evidence="3 4">
    <name type="scientific">Mycena sanguinolenta</name>
    <dbReference type="NCBI Taxonomy" id="230812"/>
    <lineage>
        <taxon>Eukaryota</taxon>
        <taxon>Fungi</taxon>
        <taxon>Dikarya</taxon>
        <taxon>Basidiomycota</taxon>
        <taxon>Agaricomycotina</taxon>
        <taxon>Agaricomycetes</taxon>
        <taxon>Agaricomycetidae</taxon>
        <taxon>Agaricales</taxon>
        <taxon>Marasmiineae</taxon>
        <taxon>Mycenaceae</taxon>
        <taxon>Mycena</taxon>
    </lineage>
</organism>
<gene>
    <name evidence="3" type="ORF">MSAN_01175800</name>
</gene>
<dbReference type="Pfam" id="PF16488">
    <property type="entry name" value="ArgoL2"/>
    <property type="match status" value="1"/>
</dbReference>
<dbReference type="InterPro" id="IPR045246">
    <property type="entry name" value="Piwi_ago-like"/>
</dbReference>
<dbReference type="InterPro" id="IPR032472">
    <property type="entry name" value="ArgoL2"/>
</dbReference>
<dbReference type="AlphaFoldDB" id="A0A8H6YLU9"/>
<sequence>MSQPRGQPSRGRGDNRGQGRGSGPPRGARGGGGAPPGAGRSSPAGRGGAPGGPPRGGRGGPPGGRGGPPGGRGGPPGGRGGPPGGRGGPPGGRGGPPGGRGGSVIFAEDVPAVIPPRLSDASHDQLIKSFSTLKADPDRPRRPGYGTRGTAITLRANVFPVRVPAGPIFDYTVKITPTTDINRLKQRIFFLLEQSAACQPFLDHIAHDRSQRLVSAKRLPQPLSISVPFYDDGEPGPKAGATVYTVEIIFDKELDVASLTKYLNGEIGSRTFNALPIISALNLVLQQQSARTGMRVGKNKYFFPTSSQSFQLSPGIVAIQGFYTSVLTTYKQLGVNVNNCMTAFIQPGNLAETLLAFSRNTRGAMPTLPKGFAKSVKVTTRYLGSKRQKAIKAVASTSASNTFFDCEEFGEYKIKLKHAKDLPVVDIGSAKKSAYVPAELCEIEWQPYRGKLNEFETAQMIRYACNPPRFNAEAITTEGFPKLGLSPAKAPIDGFNIQIDPEMVVIPARELNPPGLTYSRGNASARNGSWNIMNVRLHRGAVIKSWAVLVVRDGQEILKGPGDERLKTLITKFRAKLQNSGLTISNDLPKLLVTPPLQNLPQDASREAALRIIQKVITDAIKEAGNKKPDFILVLLSNRDNYIYPGIKRMGDVDLGFHTIHMQLGKALGDERKQDQYLSNIWQVFLQKSLFIPFTSIVSLKVNTKLGGINHLLDPNAMKWLTKQKTMMVGIDVTHPGPGSREGAPSIAAVVASVDDNFVQFPASMRIQKPDPNRESKEMLSELRDMLVERLLLYEKKNKVLPQRIVVFRDGVSEGQFDIVLREEKAQILEAFQKLSTAARGPKPYRPIFSIVICGKRHHARFYPTNSNFADKNGNTRPGTVVDKGVTAVFDFDFYLQAHAGLQGTVKPTHYTVVYDELKFTADELQQGSNDFSYLYARATKAVSLIPAAYYADLACERGRYYLNDFMVDEKATSSGRGKSDREEEKTRVFNAARDSWGQGIHPDIRDSMFYI</sequence>
<dbReference type="InterPro" id="IPR012337">
    <property type="entry name" value="RNaseH-like_sf"/>
</dbReference>
<dbReference type="CDD" id="cd02846">
    <property type="entry name" value="PAZ_argonaute_like"/>
    <property type="match status" value="1"/>
</dbReference>
<evidence type="ECO:0000259" key="2">
    <source>
        <dbReference type="PROSITE" id="PS50822"/>
    </source>
</evidence>
<dbReference type="Gene3D" id="3.40.50.2300">
    <property type="match status" value="1"/>
</dbReference>
<dbReference type="InterPro" id="IPR003165">
    <property type="entry name" value="Piwi"/>
</dbReference>
<feature type="domain" description="Piwi" evidence="2">
    <location>
        <begin position="631"/>
        <end position="964"/>
    </location>
</feature>
<dbReference type="OrthoDB" id="10252740at2759"/>
<dbReference type="Gene3D" id="2.170.260.10">
    <property type="entry name" value="paz domain"/>
    <property type="match status" value="1"/>
</dbReference>
<dbReference type="InterPro" id="IPR036085">
    <property type="entry name" value="PAZ_dom_sf"/>
</dbReference>
<comment type="caution">
    <text evidence="3">The sequence shown here is derived from an EMBL/GenBank/DDBJ whole genome shotgun (WGS) entry which is preliminary data.</text>
</comment>
<dbReference type="SUPFAM" id="SSF101690">
    <property type="entry name" value="PAZ domain"/>
    <property type="match status" value="1"/>
</dbReference>
<feature type="region of interest" description="Disordered" evidence="1">
    <location>
        <begin position="1"/>
        <end position="104"/>
    </location>
</feature>
<dbReference type="Pfam" id="PF08699">
    <property type="entry name" value="ArgoL1"/>
    <property type="match status" value="1"/>
</dbReference>
<dbReference type="Pfam" id="PF02171">
    <property type="entry name" value="Piwi"/>
    <property type="match status" value="1"/>
</dbReference>
<evidence type="ECO:0000313" key="4">
    <source>
        <dbReference type="Proteomes" id="UP000623467"/>
    </source>
</evidence>
<keyword evidence="4" id="KW-1185">Reference proteome</keyword>
<dbReference type="Pfam" id="PF16486">
    <property type="entry name" value="ArgoN"/>
    <property type="match status" value="1"/>
</dbReference>
<dbReference type="PANTHER" id="PTHR22891">
    <property type="entry name" value="EUKARYOTIC TRANSLATION INITIATION FACTOR 2C"/>
    <property type="match status" value="1"/>
</dbReference>
<dbReference type="CDD" id="cd04657">
    <property type="entry name" value="Piwi_ago-like"/>
    <property type="match status" value="1"/>
</dbReference>
<accession>A0A8H6YLU9</accession>